<evidence type="ECO:0000256" key="6">
    <source>
        <dbReference type="ARBA" id="ARBA00023136"/>
    </source>
</evidence>
<comment type="subcellular location">
    <subcellularLocation>
        <location evidence="1">Cell membrane</location>
        <topology evidence="1">Multi-pass membrane protein</topology>
    </subcellularLocation>
</comment>
<evidence type="ECO:0000256" key="8">
    <source>
        <dbReference type="SAM" id="Phobius"/>
    </source>
</evidence>
<feature type="transmembrane region" description="Helical" evidence="8">
    <location>
        <begin position="111"/>
        <end position="133"/>
    </location>
</feature>
<feature type="domain" description="Threonine/Serine exporter ThrE" evidence="9">
    <location>
        <begin position="5"/>
        <end position="132"/>
    </location>
</feature>
<dbReference type="Pfam" id="PF12821">
    <property type="entry name" value="ThrE_2"/>
    <property type="match status" value="1"/>
</dbReference>
<evidence type="ECO:0000256" key="3">
    <source>
        <dbReference type="ARBA" id="ARBA00022519"/>
    </source>
</evidence>
<gene>
    <name evidence="10" type="ORF">SAMN04488528_1002150</name>
</gene>
<evidence type="ECO:0000256" key="1">
    <source>
        <dbReference type="ARBA" id="ARBA00004651"/>
    </source>
</evidence>
<reference evidence="10 11" key="1">
    <citation type="submission" date="2016-10" db="EMBL/GenBank/DDBJ databases">
        <authorList>
            <person name="de Groot N.N."/>
        </authorList>
    </citation>
    <scope>NUCLEOTIDE SEQUENCE [LARGE SCALE GENOMIC DNA]</scope>
    <source>
        <strain evidence="10 11">DSM 12271</strain>
    </source>
</reference>
<dbReference type="AlphaFoldDB" id="A0A1I0VND4"/>
<keyword evidence="3" id="KW-0997">Cell inner membrane</keyword>
<dbReference type="EMBL" id="FOKI01000002">
    <property type="protein sequence ID" value="SFA77096.1"/>
    <property type="molecule type" value="Genomic_DNA"/>
</dbReference>
<dbReference type="InterPro" id="IPR050539">
    <property type="entry name" value="ThrE_Dicarb/AminoAcid_Exp"/>
</dbReference>
<evidence type="ECO:0000256" key="4">
    <source>
        <dbReference type="ARBA" id="ARBA00022692"/>
    </source>
</evidence>
<evidence type="ECO:0000256" key="7">
    <source>
        <dbReference type="ARBA" id="ARBA00034125"/>
    </source>
</evidence>
<evidence type="ECO:0000259" key="9">
    <source>
        <dbReference type="Pfam" id="PF12821"/>
    </source>
</evidence>
<feature type="transmembrane region" description="Helical" evidence="8">
    <location>
        <begin position="38"/>
        <end position="64"/>
    </location>
</feature>
<feature type="transmembrane region" description="Helical" evidence="8">
    <location>
        <begin position="76"/>
        <end position="99"/>
    </location>
</feature>
<dbReference type="OrthoDB" id="9810047at2"/>
<evidence type="ECO:0000256" key="2">
    <source>
        <dbReference type="ARBA" id="ARBA00022475"/>
    </source>
</evidence>
<dbReference type="STRING" id="84698.SAMN04488528_1002150"/>
<organism evidence="10 11">
    <name type="scientific">Clostridium frigidicarnis</name>
    <dbReference type="NCBI Taxonomy" id="84698"/>
    <lineage>
        <taxon>Bacteria</taxon>
        <taxon>Bacillati</taxon>
        <taxon>Bacillota</taxon>
        <taxon>Clostridia</taxon>
        <taxon>Eubacteriales</taxon>
        <taxon>Clostridiaceae</taxon>
        <taxon>Clostridium</taxon>
    </lineage>
</organism>
<keyword evidence="6 8" id="KW-0472">Membrane</keyword>
<evidence type="ECO:0000256" key="5">
    <source>
        <dbReference type="ARBA" id="ARBA00022989"/>
    </source>
</evidence>
<dbReference type="Proteomes" id="UP000198619">
    <property type="component" value="Unassembled WGS sequence"/>
</dbReference>
<comment type="similarity">
    <text evidence="7">Belongs to the ThrE exporter (TC 2.A.79) family.</text>
</comment>
<sequence length="149" mass="15773">MFLNSFYALVATFCFGILFNIKGKNLRAATVGGGLGWFVYEIALSLNCSNITGLFFGSIALSAYSEISARRLKSPVTTFVVCALIPLVPGGGMYHTMYASIEGNASRSLELGINTLSCAGAIAIGVLLTSSVARFVNYSKLKKALGKHS</sequence>
<keyword evidence="11" id="KW-1185">Reference proteome</keyword>
<keyword evidence="4 8" id="KW-0812">Transmembrane</keyword>
<dbReference type="PANTHER" id="PTHR34390:SF1">
    <property type="entry name" value="SUCCINATE TRANSPORTER SUBUNIT YJJB-RELATED"/>
    <property type="match status" value="1"/>
</dbReference>
<name>A0A1I0VND4_9CLOT</name>
<dbReference type="GO" id="GO:0015744">
    <property type="term" value="P:succinate transport"/>
    <property type="evidence" value="ECO:0007669"/>
    <property type="project" value="TreeGrafter"/>
</dbReference>
<protein>
    <submittedName>
        <fullName evidence="10">Uncharacterized membrane protein YjjB, DUF3815 family</fullName>
    </submittedName>
</protein>
<keyword evidence="2" id="KW-1003">Cell membrane</keyword>
<keyword evidence="5 8" id="KW-1133">Transmembrane helix</keyword>
<dbReference type="PANTHER" id="PTHR34390">
    <property type="entry name" value="UPF0442 PROTEIN YJJB-RELATED"/>
    <property type="match status" value="1"/>
</dbReference>
<proteinExistence type="inferred from homology"/>
<dbReference type="RefSeq" id="WP_090038360.1">
    <property type="nucleotide sequence ID" value="NZ_FOKI01000002.1"/>
</dbReference>
<dbReference type="InterPro" id="IPR024528">
    <property type="entry name" value="ThrE_2"/>
</dbReference>
<evidence type="ECO:0000313" key="11">
    <source>
        <dbReference type="Proteomes" id="UP000198619"/>
    </source>
</evidence>
<evidence type="ECO:0000313" key="10">
    <source>
        <dbReference type="EMBL" id="SFA77096.1"/>
    </source>
</evidence>
<accession>A0A1I0VND4</accession>
<dbReference type="GO" id="GO:0005886">
    <property type="term" value="C:plasma membrane"/>
    <property type="evidence" value="ECO:0007669"/>
    <property type="project" value="UniProtKB-SubCell"/>
</dbReference>